<dbReference type="InterPro" id="IPR048719">
    <property type="entry name" value="CFAI_KAZAL"/>
</dbReference>
<name>A0A9D3MAK5_ANGAN</name>
<dbReference type="Gene3D" id="4.10.400.10">
    <property type="entry name" value="Low-density Lipoprotein Receptor"/>
    <property type="match status" value="1"/>
</dbReference>
<dbReference type="Pfam" id="PF21286">
    <property type="entry name" value="CFAI_FIMAC_N"/>
    <property type="match status" value="1"/>
</dbReference>
<keyword evidence="4 16" id="KW-0732">Signal</keyword>
<comment type="subcellular location">
    <subcellularLocation>
        <location evidence="1">Secreted</location>
        <location evidence="1">Extracellular space</location>
    </subcellularLocation>
</comment>
<keyword evidence="10" id="KW-0325">Glycoprotein</keyword>
<dbReference type="Pfam" id="PF00057">
    <property type="entry name" value="Ldl_recept_a"/>
    <property type="match status" value="1"/>
</dbReference>
<keyword evidence="6 15" id="KW-0378">Hydrolase</keyword>
<dbReference type="PROSITE" id="PS00135">
    <property type="entry name" value="TRYPSIN_SER"/>
    <property type="match status" value="1"/>
</dbReference>
<reference evidence="19" key="1">
    <citation type="submission" date="2021-01" db="EMBL/GenBank/DDBJ databases">
        <title>A chromosome-scale assembly of European eel, Anguilla anguilla.</title>
        <authorList>
            <person name="Henkel C."/>
            <person name="Jong-Raadsen S.A."/>
            <person name="Dufour S."/>
            <person name="Weltzien F.-A."/>
            <person name="Palstra A.P."/>
            <person name="Pelster B."/>
            <person name="Spaink H.P."/>
            <person name="Van Den Thillart G.E."/>
            <person name="Jansen H."/>
            <person name="Zahm M."/>
            <person name="Klopp C."/>
            <person name="Cedric C."/>
            <person name="Louis A."/>
            <person name="Berthelot C."/>
            <person name="Parey E."/>
            <person name="Roest Crollius H."/>
            <person name="Montfort J."/>
            <person name="Robinson-Rechavi M."/>
            <person name="Bucao C."/>
            <person name="Bouchez O."/>
            <person name="Gislard M."/>
            <person name="Lluch J."/>
            <person name="Milhes M."/>
            <person name="Lampietro C."/>
            <person name="Lopez Roques C."/>
            <person name="Donnadieu C."/>
            <person name="Braasch I."/>
            <person name="Desvignes T."/>
            <person name="Postlethwait J."/>
            <person name="Bobe J."/>
            <person name="Guiguen Y."/>
            <person name="Dirks R."/>
        </authorList>
    </citation>
    <scope>NUCLEOTIDE SEQUENCE</scope>
    <source>
        <strain evidence="19">Tag_6206</strain>
        <tissue evidence="19">Liver</tissue>
    </source>
</reference>
<dbReference type="PANTHER" id="PTHR24264:SF83">
    <property type="entry name" value="COMPLEMENT FACTOR I"/>
    <property type="match status" value="1"/>
</dbReference>
<keyword evidence="9 14" id="KW-1015">Disulfide bond</keyword>
<evidence type="ECO:0000259" key="18">
    <source>
        <dbReference type="PROSITE" id="PS50287"/>
    </source>
</evidence>
<dbReference type="InterPro" id="IPR023415">
    <property type="entry name" value="LDLR_class-A_CS"/>
</dbReference>
<dbReference type="PROSITE" id="PS50068">
    <property type="entry name" value="LDLRA_2"/>
    <property type="match status" value="1"/>
</dbReference>
<sequence>MEAVAYYYLFIALLIGSGVAESPLDEDSSQRGEVSTANVSIVATVTAPTVATVTMAPAVATDPPAPEDPFLSSGHCLKERFTQLSCQKAFCPPWMRCIGGTCTCKLPYMCHKGAPVCSNNKRSYVSFCQVKAVECLRQTTAFSHLGHDCKGDSFETILREGDVVAVQVPQNGTVLVCGEGWDVLAANVVCRHKKNQRMGAEKATTLQYGQIRSLAEDWPGECVSMQCTGLEGSLAECTLGPRRQLEEDSMVATATCYEHTRVCSRSEFTCVNGKCIALTSTCDSLNDCGDNSDEMCCRGCRSGYHCKTDVCIPQDAKMDGIVDCLGGEDEIIDTKQKEKVLSPIKREIKIAREKVETLVCGIANKTLALPSPAKPHRRKRVVGGEEAGRTQFPWQVAIQESGSIDCGGIYISSCWVLTAAHCVRPKPEAYQVKFSLWSKLTKQDTTDLALVEKVIIHPQYNPTTYQNDIALLQLEKLPFTTKCLHDNPAIGPACVPWSEYQFLPGDKCTISGWGRQGDDQKTVSLRWATIEIMGNCSGIYGSRYFPGMECAGSLDGSVDTCQGDSGGPLVCEDIRGVAYAWGIVSWGDKCGIAGHPGVYTKVAHYFEWISSHIGKSTISRYNV</sequence>
<keyword evidence="2" id="KW-0964">Secreted</keyword>
<feature type="signal peptide" evidence="16">
    <location>
        <begin position="1"/>
        <end position="20"/>
    </location>
</feature>
<evidence type="ECO:0000256" key="4">
    <source>
        <dbReference type="ARBA" id="ARBA00022729"/>
    </source>
</evidence>
<dbReference type="EMBL" id="JAFIRN010000007">
    <property type="protein sequence ID" value="KAG5844929.1"/>
    <property type="molecule type" value="Genomic_DNA"/>
</dbReference>
<dbReference type="InterPro" id="IPR001314">
    <property type="entry name" value="Peptidase_S1A"/>
</dbReference>
<evidence type="ECO:0000256" key="1">
    <source>
        <dbReference type="ARBA" id="ARBA00004239"/>
    </source>
</evidence>
<proteinExistence type="predicted"/>
<dbReference type="FunFam" id="2.40.10.10:FF:000120">
    <property type="entry name" value="Putative serine protease"/>
    <property type="match status" value="1"/>
</dbReference>
<dbReference type="InterPro" id="IPR036772">
    <property type="entry name" value="SRCR-like_dom_sf"/>
</dbReference>
<dbReference type="GO" id="GO:0006508">
    <property type="term" value="P:proteolysis"/>
    <property type="evidence" value="ECO:0007669"/>
    <property type="project" value="UniProtKB-KW"/>
</dbReference>
<dbReference type="InterPro" id="IPR043504">
    <property type="entry name" value="Peptidase_S1_PA_chymotrypsin"/>
</dbReference>
<evidence type="ECO:0000256" key="5">
    <source>
        <dbReference type="ARBA" id="ARBA00022737"/>
    </source>
</evidence>
<dbReference type="AlphaFoldDB" id="A0A9D3MAK5"/>
<dbReference type="Gene3D" id="3.30.60.30">
    <property type="match status" value="1"/>
</dbReference>
<dbReference type="Gene3D" id="3.10.250.10">
    <property type="entry name" value="SRCR-like domain"/>
    <property type="match status" value="1"/>
</dbReference>
<dbReference type="PRINTS" id="PR00722">
    <property type="entry name" value="CHYMOTRYPSIN"/>
</dbReference>
<evidence type="ECO:0000256" key="15">
    <source>
        <dbReference type="RuleBase" id="RU363034"/>
    </source>
</evidence>
<evidence type="ECO:0000256" key="7">
    <source>
        <dbReference type="ARBA" id="ARBA00022825"/>
    </source>
</evidence>
<comment type="caution">
    <text evidence="14">Lacks conserved residue(s) required for the propagation of feature annotation.</text>
</comment>
<evidence type="ECO:0000256" key="2">
    <source>
        <dbReference type="ARBA" id="ARBA00022525"/>
    </source>
</evidence>
<evidence type="ECO:0000256" key="13">
    <source>
        <dbReference type="PROSITE-ProRule" id="PRU00124"/>
    </source>
</evidence>
<dbReference type="InterPro" id="IPR001190">
    <property type="entry name" value="SRCR"/>
</dbReference>
<dbReference type="PROSITE" id="PS01209">
    <property type="entry name" value="LDLRA_1"/>
    <property type="match status" value="1"/>
</dbReference>
<evidence type="ECO:0000256" key="3">
    <source>
        <dbReference type="ARBA" id="ARBA00022670"/>
    </source>
</evidence>
<evidence type="ECO:0000256" key="9">
    <source>
        <dbReference type="ARBA" id="ARBA00023157"/>
    </source>
</evidence>
<dbReference type="SMART" id="SM00020">
    <property type="entry name" value="Tryp_SPc"/>
    <property type="match status" value="1"/>
</dbReference>
<dbReference type="PROSITE" id="PS00134">
    <property type="entry name" value="TRYPSIN_HIS"/>
    <property type="match status" value="1"/>
</dbReference>
<evidence type="ECO:0000256" key="16">
    <source>
        <dbReference type="SAM" id="SignalP"/>
    </source>
</evidence>
<evidence type="ECO:0000256" key="10">
    <source>
        <dbReference type="ARBA" id="ARBA00023180"/>
    </source>
</evidence>
<feature type="disulfide bond" evidence="13">
    <location>
        <begin position="270"/>
        <end position="288"/>
    </location>
</feature>
<dbReference type="InterPro" id="IPR018114">
    <property type="entry name" value="TRYPSIN_HIS"/>
</dbReference>
<dbReference type="InterPro" id="IPR009003">
    <property type="entry name" value="Peptidase_S1_PA"/>
</dbReference>
<dbReference type="GO" id="GO:0005615">
    <property type="term" value="C:extracellular space"/>
    <property type="evidence" value="ECO:0007669"/>
    <property type="project" value="TreeGrafter"/>
</dbReference>
<dbReference type="InterPro" id="IPR033116">
    <property type="entry name" value="TRYPSIN_SER"/>
</dbReference>
<dbReference type="InterPro" id="IPR003884">
    <property type="entry name" value="FacI_MAC"/>
</dbReference>
<dbReference type="SMART" id="SM00202">
    <property type="entry name" value="SR"/>
    <property type="match status" value="1"/>
</dbReference>
<dbReference type="CDD" id="cd00190">
    <property type="entry name" value="Tryp_SPc"/>
    <property type="match status" value="1"/>
</dbReference>
<evidence type="ECO:0000313" key="19">
    <source>
        <dbReference type="EMBL" id="KAG5844929.1"/>
    </source>
</evidence>
<feature type="disulfide bond" evidence="13">
    <location>
        <begin position="282"/>
        <end position="297"/>
    </location>
</feature>
<evidence type="ECO:0000256" key="6">
    <source>
        <dbReference type="ARBA" id="ARBA00022801"/>
    </source>
</evidence>
<dbReference type="SUPFAM" id="SSF50494">
    <property type="entry name" value="Trypsin-like serine proteases"/>
    <property type="match status" value="1"/>
</dbReference>
<dbReference type="InterPro" id="IPR050127">
    <property type="entry name" value="Serine_Proteases_S1"/>
</dbReference>
<dbReference type="GO" id="GO:0016020">
    <property type="term" value="C:membrane"/>
    <property type="evidence" value="ECO:0007669"/>
    <property type="project" value="InterPro"/>
</dbReference>
<dbReference type="SUPFAM" id="SSF57424">
    <property type="entry name" value="LDL receptor-like module"/>
    <property type="match status" value="2"/>
</dbReference>
<dbReference type="SUPFAM" id="SSF56487">
    <property type="entry name" value="SRCR-like"/>
    <property type="match status" value="1"/>
</dbReference>
<dbReference type="InterPro" id="IPR048722">
    <property type="entry name" value="CFAI_FIMAC_N"/>
</dbReference>
<dbReference type="InterPro" id="IPR002172">
    <property type="entry name" value="LDrepeatLR_classA_rpt"/>
</dbReference>
<evidence type="ECO:0000259" key="17">
    <source>
        <dbReference type="PROSITE" id="PS50240"/>
    </source>
</evidence>
<feature type="disulfide bond" evidence="13">
    <location>
        <begin position="263"/>
        <end position="275"/>
    </location>
</feature>
<feature type="domain" description="SRCR" evidence="18">
    <location>
        <begin position="176"/>
        <end position="264"/>
    </location>
</feature>
<evidence type="ECO:0000256" key="8">
    <source>
        <dbReference type="ARBA" id="ARBA00022859"/>
    </source>
</evidence>
<dbReference type="Pfam" id="PF21287">
    <property type="entry name" value="Kazal_CFAI"/>
    <property type="match status" value="1"/>
</dbReference>
<dbReference type="GO" id="GO:0004252">
    <property type="term" value="F:serine-type endopeptidase activity"/>
    <property type="evidence" value="ECO:0007669"/>
    <property type="project" value="UniProtKB-EC"/>
</dbReference>
<dbReference type="Gene3D" id="2.40.10.10">
    <property type="entry name" value="Trypsin-like serine proteases"/>
    <property type="match status" value="1"/>
</dbReference>
<dbReference type="InterPro" id="IPR036055">
    <property type="entry name" value="LDL_receptor-like_sf"/>
</dbReference>
<keyword evidence="20" id="KW-1185">Reference proteome</keyword>
<dbReference type="InterPro" id="IPR001254">
    <property type="entry name" value="Trypsin_dom"/>
</dbReference>
<dbReference type="Pfam" id="PF00089">
    <property type="entry name" value="Trypsin"/>
    <property type="match status" value="1"/>
</dbReference>
<dbReference type="PROSITE" id="PS50287">
    <property type="entry name" value="SRCR_2"/>
    <property type="match status" value="1"/>
</dbReference>
<keyword evidence="7 15" id="KW-0720">Serine protease</keyword>
<gene>
    <name evidence="19" type="ORF">ANANG_G00133360</name>
</gene>
<evidence type="ECO:0000256" key="11">
    <source>
        <dbReference type="ARBA" id="ARBA00036320"/>
    </source>
</evidence>
<dbReference type="Proteomes" id="UP001044222">
    <property type="component" value="Chromosome 7"/>
</dbReference>
<comment type="caution">
    <text evidence="19">The sequence shown here is derived from an EMBL/GenBank/DDBJ whole genome shotgun (WGS) entry which is preliminary data.</text>
</comment>
<dbReference type="PANTHER" id="PTHR24264">
    <property type="entry name" value="TRYPSIN-RELATED"/>
    <property type="match status" value="1"/>
</dbReference>
<dbReference type="GO" id="GO:0002376">
    <property type="term" value="P:immune system process"/>
    <property type="evidence" value="ECO:0007669"/>
    <property type="project" value="UniProtKB-KW"/>
</dbReference>
<evidence type="ECO:0000256" key="12">
    <source>
        <dbReference type="ARBA" id="ARBA00038868"/>
    </source>
</evidence>
<feature type="domain" description="Peptidase S1" evidence="17">
    <location>
        <begin position="381"/>
        <end position="614"/>
    </location>
</feature>
<keyword evidence="8" id="KW-0391">Immunity</keyword>
<organism evidence="19 20">
    <name type="scientific">Anguilla anguilla</name>
    <name type="common">European freshwater eel</name>
    <name type="synonym">Muraena anguilla</name>
    <dbReference type="NCBI Taxonomy" id="7936"/>
    <lineage>
        <taxon>Eukaryota</taxon>
        <taxon>Metazoa</taxon>
        <taxon>Chordata</taxon>
        <taxon>Craniata</taxon>
        <taxon>Vertebrata</taxon>
        <taxon>Euteleostomi</taxon>
        <taxon>Actinopterygii</taxon>
        <taxon>Neopterygii</taxon>
        <taxon>Teleostei</taxon>
        <taxon>Anguilliformes</taxon>
        <taxon>Anguillidae</taxon>
        <taxon>Anguilla</taxon>
    </lineage>
</organism>
<evidence type="ECO:0000256" key="14">
    <source>
        <dbReference type="PROSITE-ProRule" id="PRU00196"/>
    </source>
</evidence>
<protein>
    <recommendedName>
        <fullName evidence="12">trypsin</fullName>
        <ecNumber evidence="12">3.4.21.4</ecNumber>
    </recommendedName>
</protein>
<dbReference type="SMART" id="SM00057">
    <property type="entry name" value="FIMAC"/>
    <property type="match status" value="1"/>
</dbReference>
<dbReference type="SMART" id="SM00192">
    <property type="entry name" value="LDLa"/>
    <property type="match status" value="2"/>
</dbReference>
<comment type="catalytic activity">
    <reaction evidence="11">
        <text>Preferential cleavage: Arg-|-Xaa, Lys-|-Xaa.</text>
        <dbReference type="EC" id="3.4.21.4"/>
    </reaction>
</comment>
<feature type="disulfide bond" evidence="14">
    <location>
        <begin position="227"/>
        <end position="237"/>
    </location>
</feature>
<accession>A0A9D3MAK5</accession>
<evidence type="ECO:0000313" key="20">
    <source>
        <dbReference type="Proteomes" id="UP001044222"/>
    </source>
</evidence>
<dbReference type="CDD" id="cd00112">
    <property type="entry name" value="LDLa"/>
    <property type="match status" value="2"/>
</dbReference>
<dbReference type="PROSITE" id="PS50240">
    <property type="entry name" value="TRYPSIN_DOM"/>
    <property type="match status" value="1"/>
</dbReference>
<dbReference type="EC" id="3.4.21.4" evidence="12"/>
<keyword evidence="3 15" id="KW-0645">Protease</keyword>
<feature type="chain" id="PRO_5038669620" description="trypsin" evidence="16">
    <location>
        <begin position="21"/>
        <end position="623"/>
    </location>
</feature>
<keyword evidence="5" id="KW-0677">Repeat</keyword>